<dbReference type="InterPro" id="IPR011234">
    <property type="entry name" value="Fumarylacetoacetase-like_C"/>
</dbReference>
<evidence type="ECO:0000313" key="3">
    <source>
        <dbReference type="EMBL" id="MCG9965559.1"/>
    </source>
</evidence>
<dbReference type="SUPFAM" id="SSF56529">
    <property type="entry name" value="FAH"/>
    <property type="match status" value="1"/>
</dbReference>
<evidence type="ECO:0000256" key="1">
    <source>
        <dbReference type="ARBA" id="ARBA00023239"/>
    </source>
</evidence>
<organism evidence="3 4">
    <name type="scientific">Shewanella cutis</name>
    <dbReference type="NCBI Taxonomy" id="2766780"/>
    <lineage>
        <taxon>Bacteria</taxon>
        <taxon>Pseudomonadati</taxon>
        <taxon>Pseudomonadota</taxon>
        <taxon>Gammaproteobacteria</taxon>
        <taxon>Alteromonadales</taxon>
        <taxon>Shewanellaceae</taxon>
        <taxon>Shewanella</taxon>
    </lineage>
</organism>
<dbReference type="Pfam" id="PF01557">
    <property type="entry name" value="FAA_hydrolase"/>
    <property type="match status" value="1"/>
</dbReference>
<gene>
    <name evidence="3" type="ORF">H9J30_16760</name>
</gene>
<dbReference type="Gene3D" id="3.90.850.10">
    <property type="entry name" value="Fumarylacetoacetase-like, C-terminal domain"/>
    <property type="match status" value="1"/>
</dbReference>
<dbReference type="GO" id="GO:0016787">
    <property type="term" value="F:hydrolase activity"/>
    <property type="evidence" value="ECO:0007669"/>
    <property type="project" value="UniProtKB-KW"/>
</dbReference>
<dbReference type="EMBL" id="JACSDI010000016">
    <property type="protein sequence ID" value="MCG9965559.1"/>
    <property type="molecule type" value="Genomic_DNA"/>
</dbReference>
<keyword evidence="3" id="KW-0378">Hydrolase</keyword>
<feature type="domain" description="Fumarylacetoacetase-like C-terminal" evidence="2">
    <location>
        <begin position="91"/>
        <end position="272"/>
    </location>
</feature>
<proteinExistence type="predicted"/>
<sequence length="278" mass="29917">MAFDTHIKQSTSSQQLIVQAANSLQTAQQTGQPCAPIRHLLQDRAVNESSLADAYAISQYNHQRWQDEGRRPVGCKIGLTSKSVQTQLGVDQPDFGLLYADMFVADGDDIPWGKVLQPKVEAEVALVLEHDLTMELPTVADLIRATAYALPAIEIVGSRIGNWDINILDTIADNASSGMFALGNTPTLLKQLDLRLCGMVMERFGEQVSVGAGQACLGHPLNAALWVARTFAQLGQPLRAGDIILTGALGPMVTAKPNDRFEARIAGLGSVRVGFLGE</sequence>
<name>A0ABS9QYZ7_9GAMM</name>
<dbReference type="InterPro" id="IPR036663">
    <property type="entry name" value="Fumarylacetoacetase_C_sf"/>
</dbReference>
<accession>A0ABS9QYZ7</accession>
<protein>
    <submittedName>
        <fullName evidence="3">Fumarylacetoacetate hydrolase family protein</fullName>
    </submittedName>
</protein>
<comment type="caution">
    <text evidence="3">The sequence shown here is derived from an EMBL/GenBank/DDBJ whole genome shotgun (WGS) entry which is preliminary data.</text>
</comment>
<evidence type="ECO:0000313" key="4">
    <source>
        <dbReference type="Proteomes" id="UP000829384"/>
    </source>
</evidence>
<keyword evidence="4" id="KW-1185">Reference proteome</keyword>
<dbReference type="RefSeq" id="WP_240132057.1">
    <property type="nucleotide sequence ID" value="NZ_JACSDI010000016.1"/>
</dbReference>
<reference evidence="3 4" key="1">
    <citation type="submission" date="2020-08" db="EMBL/GenBank/DDBJ databases">
        <title>Whole genome sequence of Shewanella sp strain PS-2.</title>
        <authorList>
            <person name="Das S.K."/>
        </authorList>
    </citation>
    <scope>NUCLEOTIDE SEQUENCE [LARGE SCALE GENOMIC DNA]</scope>
    <source>
        <strain evidence="3 4">PS-2</strain>
    </source>
</reference>
<evidence type="ECO:0000259" key="2">
    <source>
        <dbReference type="Pfam" id="PF01557"/>
    </source>
</evidence>
<dbReference type="InterPro" id="IPR050772">
    <property type="entry name" value="Hydratase-Decarb/MhpD_sf"/>
</dbReference>
<dbReference type="Proteomes" id="UP000829384">
    <property type="component" value="Unassembled WGS sequence"/>
</dbReference>
<dbReference type="PANTHER" id="PTHR30143">
    <property type="entry name" value="ACID HYDRATASE"/>
    <property type="match status" value="1"/>
</dbReference>
<dbReference type="PANTHER" id="PTHR30143:SF0">
    <property type="entry name" value="2-KETO-4-PENTENOATE HYDRATASE"/>
    <property type="match status" value="1"/>
</dbReference>
<keyword evidence="1" id="KW-0456">Lyase</keyword>